<dbReference type="Gene3D" id="3.30.1220.10">
    <property type="entry name" value="CobW-like, C-terminal domain"/>
    <property type="match status" value="1"/>
</dbReference>
<dbReference type="InterPro" id="IPR003495">
    <property type="entry name" value="CobW/HypB/UreG_nucleotide-bd"/>
</dbReference>
<feature type="region of interest" description="Disordered" evidence="6">
    <location>
        <begin position="218"/>
        <end position="239"/>
    </location>
</feature>
<evidence type="ECO:0000256" key="5">
    <source>
        <dbReference type="ARBA" id="ARBA00049117"/>
    </source>
</evidence>
<dbReference type="PANTHER" id="PTHR13748">
    <property type="entry name" value="COBW-RELATED"/>
    <property type="match status" value="1"/>
</dbReference>
<keyword evidence="2" id="KW-0378">Hydrolase</keyword>
<gene>
    <name evidence="9" type="ORF">E6C60_2292</name>
</gene>
<accession>A0A4V1G404</accession>
<dbReference type="Gene3D" id="3.40.50.300">
    <property type="entry name" value="P-loop containing nucleotide triphosphate hydrolases"/>
    <property type="match status" value="1"/>
</dbReference>
<protein>
    <submittedName>
        <fullName evidence="9">Cobalamin synthesis protein P47K</fullName>
    </submittedName>
</protein>
<evidence type="ECO:0000313" key="9">
    <source>
        <dbReference type="EMBL" id="QCT03004.1"/>
    </source>
</evidence>
<proteinExistence type="inferred from homology"/>
<feature type="compositionally biased region" description="Basic and acidic residues" evidence="6">
    <location>
        <begin position="218"/>
        <end position="231"/>
    </location>
</feature>
<reference evidence="9 10" key="1">
    <citation type="submission" date="2019-05" db="EMBL/GenBank/DDBJ databases">
        <authorList>
            <person name="Chen C."/>
        </authorList>
    </citation>
    <scope>NUCLEOTIDE SEQUENCE [LARGE SCALE GENOMIC DNA]</scope>
    <source>
        <strain evidence="9 10">HB172198</strain>
    </source>
</reference>
<dbReference type="Pfam" id="PF02492">
    <property type="entry name" value="cobW"/>
    <property type="match status" value="1"/>
</dbReference>
<dbReference type="GO" id="GO:0016787">
    <property type="term" value="F:hydrolase activity"/>
    <property type="evidence" value="ECO:0007669"/>
    <property type="project" value="UniProtKB-KW"/>
</dbReference>
<dbReference type="InterPro" id="IPR011629">
    <property type="entry name" value="CobW-like_C"/>
</dbReference>
<evidence type="ECO:0000256" key="4">
    <source>
        <dbReference type="ARBA" id="ARBA00034320"/>
    </source>
</evidence>
<dbReference type="InterPro" id="IPR027417">
    <property type="entry name" value="P-loop_NTPase"/>
</dbReference>
<dbReference type="PANTHER" id="PTHR13748:SF62">
    <property type="entry name" value="COBW DOMAIN-CONTAINING PROTEIN"/>
    <property type="match status" value="1"/>
</dbReference>
<evidence type="ECO:0000256" key="3">
    <source>
        <dbReference type="ARBA" id="ARBA00023186"/>
    </source>
</evidence>
<sequence length="336" mass="37785">MTTKVPIVILSGFLGSGKTTLLTKMLQFYTSRQLTPAVIMNEVGDVNLDGLLVGEDIAMREMLSGCICCSISGDLGLEIRDLIQEASPDLILVEATGVANPMETFDAVTDAAILIPIEMHAMVSVVDANHFLHWHRKGKGRTYHLMMDQIRCASILLLNKSDLISPAELDETRQLLVKLNPHAAVHVTTYCQIEDELLEQVLEIPTRPIAYEDIQKNDHAATSSDHDHHSSPEQPGHHHTHSHVMAYTYYFEQPIDQESFTNMITQLPEHIYRAKGVYTAADTGERMLFQYAYQKVDTFRINPQGKVEDVAAFIGEQFSKDSLKKQLDEITSYRKM</sequence>
<dbReference type="Proteomes" id="UP000300879">
    <property type="component" value="Chromosome"/>
</dbReference>
<evidence type="ECO:0000256" key="2">
    <source>
        <dbReference type="ARBA" id="ARBA00022801"/>
    </source>
</evidence>
<dbReference type="KEGG" id="palo:E6C60_2292"/>
<organism evidence="9 10">
    <name type="scientific">Paenibacillus algicola</name>
    <dbReference type="NCBI Taxonomy" id="2565926"/>
    <lineage>
        <taxon>Bacteria</taxon>
        <taxon>Bacillati</taxon>
        <taxon>Bacillota</taxon>
        <taxon>Bacilli</taxon>
        <taxon>Bacillales</taxon>
        <taxon>Paenibacillaceae</taxon>
        <taxon>Paenibacillus</taxon>
    </lineage>
</organism>
<evidence type="ECO:0000256" key="6">
    <source>
        <dbReference type="SAM" id="MobiDB-lite"/>
    </source>
</evidence>
<dbReference type="InterPro" id="IPR051316">
    <property type="entry name" value="Zinc-reg_GTPase_activator"/>
</dbReference>
<keyword evidence="1" id="KW-0547">Nucleotide-binding</keyword>
<dbReference type="EMBL" id="CP040396">
    <property type="protein sequence ID" value="QCT03004.1"/>
    <property type="molecule type" value="Genomic_DNA"/>
</dbReference>
<dbReference type="GO" id="GO:0000166">
    <property type="term" value="F:nucleotide binding"/>
    <property type="evidence" value="ECO:0007669"/>
    <property type="project" value="UniProtKB-KW"/>
</dbReference>
<evidence type="ECO:0000313" key="10">
    <source>
        <dbReference type="Proteomes" id="UP000300879"/>
    </source>
</evidence>
<comment type="similarity">
    <text evidence="4">Belongs to the SIMIBI class G3E GTPase family. ZNG1 subfamily.</text>
</comment>
<dbReference type="CDD" id="cd03112">
    <property type="entry name" value="CobW-like"/>
    <property type="match status" value="1"/>
</dbReference>
<dbReference type="SUPFAM" id="SSF90002">
    <property type="entry name" value="Hypothetical protein YjiA, C-terminal domain"/>
    <property type="match status" value="1"/>
</dbReference>
<evidence type="ECO:0000259" key="7">
    <source>
        <dbReference type="Pfam" id="PF02492"/>
    </source>
</evidence>
<evidence type="ECO:0000256" key="1">
    <source>
        <dbReference type="ARBA" id="ARBA00022741"/>
    </source>
</evidence>
<dbReference type="AlphaFoldDB" id="A0A4V1G404"/>
<dbReference type="OrthoDB" id="9808822at2"/>
<dbReference type="GO" id="GO:0005737">
    <property type="term" value="C:cytoplasm"/>
    <property type="evidence" value="ECO:0007669"/>
    <property type="project" value="TreeGrafter"/>
</dbReference>
<name>A0A4V1G404_9BACL</name>
<keyword evidence="3" id="KW-0143">Chaperone</keyword>
<keyword evidence="10" id="KW-1185">Reference proteome</keyword>
<feature type="domain" description="CobW/HypB/UreG nucleotide-binding" evidence="7">
    <location>
        <begin position="6"/>
        <end position="185"/>
    </location>
</feature>
<feature type="domain" description="CobW C-terminal" evidence="8">
    <location>
        <begin position="246"/>
        <end position="330"/>
    </location>
</feature>
<dbReference type="RefSeq" id="WP_138225944.1">
    <property type="nucleotide sequence ID" value="NZ_CP040396.1"/>
</dbReference>
<dbReference type="SUPFAM" id="SSF52540">
    <property type="entry name" value="P-loop containing nucleoside triphosphate hydrolases"/>
    <property type="match status" value="1"/>
</dbReference>
<dbReference type="InterPro" id="IPR036627">
    <property type="entry name" value="CobW-likC_sf"/>
</dbReference>
<comment type="catalytic activity">
    <reaction evidence="5">
        <text>GTP + H2O = GDP + phosphate + H(+)</text>
        <dbReference type="Rhea" id="RHEA:19669"/>
        <dbReference type="ChEBI" id="CHEBI:15377"/>
        <dbReference type="ChEBI" id="CHEBI:15378"/>
        <dbReference type="ChEBI" id="CHEBI:37565"/>
        <dbReference type="ChEBI" id="CHEBI:43474"/>
        <dbReference type="ChEBI" id="CHEBI:58189"/>
    </reaction>
    <physiologicalReaction direction="left-to-right" evidence="5">
        <dbReference type="Rhea" id="RHEA:19670"/>
    </physiologicalReaction>
</comment>
<dbReference type="Pfam" id="PF07683">
    <property type="entry name" value="CobW_C"/>
    <property type="match status" value="1"/>
</dbReference>
<evidence type="ECO:0000259" key="8">
    <source>
        <dbReference type="Pfam" id="PF07683"/>
    </source>
</evidence>